<accession>A0A174XK03</accession>
<comment type="subcellular location">
    <subcellularLocation>
        <location evidence="12">Cytoplasm</location>
    </subcellularLocation>
</comment>
<proteinExistence type="inferred from homology"/>
<dbReference type="UniPathway" id="UPA00704">
    <property type="reaction ID" value="UER00715"/>
</dbReference>
<dbReference type="GO" id="GO:0009024">
    <property type="term" value="F:tagatose-6-phosphate kinase activity"/>
    <property type="evidence" value="ECO:0007669"/>
    <property type="project" value="UniProtKB-EC"/>
</dbReference>
<dbReference type="Pfam" id="PF00294">
    <property type="entry name" value="PfkB"/>
    <property type="match status" value="1"/>
</dbReference>
<organism evidence="16 17">
    <name type="scientific">Hungatella hathewayi</name>
    <dbReference type="NCBI Taxonomy" id="154046"/>
    <lineage>
        <taxon>Bacteria</taxon>
        <taxon>Bacillati</taxon>
        <taxon>Bacillota</taxon>
        <taxon>Clostridia</taxon>
        <taxon>Lachnospirales</taxon>
        <taxon>Lachnospiraceae</taxon>
        <taxon>Hungatella</taxon>
    </lineage>
</organism>
<dbReference type="InterPro" id="IPR017583">
    <property type="entry name" value="Tagatose/fructose_Pkinase"/>
</dbReference>
<comment type="activity regulation">
    <text evidence="12">Activated by a monovalent cation that binds near, but not in, the active site. The most likely occupant of the site in vivo is potassium. Ion binding induces a conformational change that may alter substrate affinity.</text>
</comment>
<feature type="binding site" evidence="12">
    <location>
        <position position="287"/>
    </location>
    <ligand>
        <name>K(+)</name>
        <dbReference type="ChEBI" id="CHEBI:29103"/>
    </ligand>
</feature>
<evidence type="ECO:0000256" key="8">
    <source>
        <dbReference type="ARBA" id="ARBA00022840"/>
    </source>
</evidence>
<dbReference type="HAMAP" id="MF_01987">
    <property type="entry name" value="Ribokinase"/>
    <property type="match status" value="1"/>
</dbReference>
<feature type="binding site" evidence="12">
    <location>
        <position position="254"/>
    </location>
    <ligand>
        <name>substrate</name>
    </ligand>
</feature>
<feature type="binding site" evidence="12">
    <location>
        <begin position="222"/>
        <end position="227"/>
    </location>
    <ligand>
        <name>ATP</name>
        <dbReference type="ChEBI" id="CHEBI:30616"/>
    </ligand>
</feature>
<dbReference type="EMBL" id="BQNJ01000003">
    <property type="protein sequence ID" value="GKH04700.1"/>
    <property type="molecule type" value="Genomic_DNA"/>
</dbReference>
<evidence type="ECO:0000256" key="10">
    <source>
        <dbReference type="ARBA" id="ARBA00022958"/>
    </source>
</evidence>
<keyword evidence="7 12" id="KW-0418">Kinase</keyword>
<evidence type="ECO:0000256" key="9">
    <source>
        <dbReference type="ARBA" id="ARBA00022842"/>
    </source>
</evidence>
<feature type="binding site" evidence="12">
    <location>
        <position position="250"/>
    </location>
    <ligand>
        <name>K(+)</name>
        <dbReference type="ChEBI" id="CHEBI:29103"/>
    </ligand>
</feature>
<comment type="similarity">
    <text evidence="13">Belongs to the carbohydrate kinase PfkB family. LacC subfamily.</text>
</comment>
<feature type="binding site" evidence="12">
    <location>
        <begin position="40"/>
        <end position="44"/>
    </location>
    <ligand>
        <name>substrate</name>
    </ligand>
</feature>
<dbReference type="AlphaFoldDB" id="A0A174XK03"/>
<name>A0A174XK03_9FIRM</name>
<dbReference type="GO" id="GO:0019303">
    <property type="term" value="P:D-ribose catabolic process"/>
    <property type="evidence" value="ECO:0007669"/>
    <property type="project" value="UniProtKB-UniRule"/>
</dbReference>
<evidence type="ECO:0000256" key="12">
    <source>
        <dbReference type="HAMAP-Rule" id="MF_01987"/>
    </source>
</evidence>
<keyword evidence="12" id="KW-0963">Cytoplasm</keyword>
<protein>
    <recommendedName>
        <fullName evidence="3 12">Ribokinase</fullName>
        <shortName evidence="12">RK</shortName>
        <ecNumber evidence="2 12">2.7.1.15</ecNumber>
    </recommendedName>
</protein>
<feature type="active site" description="Proton acceptor" evidence="12">
    <location>
        <position position="254"/>
    </location>
</feature>
<dbReference type="EMBL" id="QSON01000028">
    <property type="protein sequence ID" value="RGI95787.1"/>
    <property type="molecule type" value="Genomic_DNA"/>
</dbReference>
<evidence type="ECO:0000256" key="2">
    <source>
        <dbReference type="ARBA" id="ARBA00012035"/>
    </source>
</evidence>
<comment type="pathway">
    <text evidence="13">Carbohydrate metabolism; D-tagatose 6-phosphate degradation; D-glyceraldehyde 3-phosphate and glycerone phosphate from D-tagatose 6-phosphate: step 1/2.</text>
</comment>
<evidence type="ECO:0000256" key="11">
    <source>
        <dbReference type="ARBA" id="ARBA00023277"/>
    </source>
</evidence>
<dbReference type="PRINTS" id="PR00990">
    <property type="entry name" value="RIBOKINASE"/>
</dbReference>
<evidence type="ECO:0000256" key="7">
    <source>
        <dbReference type="ARBA" id="ARBA00022777"/>
    </source>
</evidence>
<keyword evidence="5 12" id="KW-0479">Metal-binding</keyword>
<comment type="catalytic activity">
    <reaction evidence="12">
        <text>D-ribose + ATP = D-ribose 5-phosphate + ADP + H(+)</text>
        <dbReference type="Rhea" id="RHEA:13697"/>
        <dbReference type="ChEBI" id="CHEBI:15378"/>
        <dbReference type="ChEBI" id="CHEBI:30616"/>
        <dbReference type="ChEBI" id="CHEBI:47013"/>
        <dbReference type="ChEBI" id="CHEBI:78346"/>
        <dbReference type="ChEBI" id="CHEBI:456216"/>
        <dbReference type="EC" id="2.7.1.15"/>
    </reaction>
</comment>
<evidence type="ECO:0000313" key="16">
    <source>
        <dbReference type="EMBL" id="RGI95787.1"/>
    </source>
</evidence>
<sequence length="316" mass="33955">MSGGILVVGSLNMDMSVRVAAMPAVGETVLGKSLSYQTGGKGANQACAVGKLDGQVKLLGCIGMDEFGEKQIESLKTSGVDVSFLKKSQKEPTGTAVISVDEQGNNSIIVIPGANRECDVTYLKEQEELFRWCDYVILQMEIPEETVFYAAWKAKEEGKTVILNPAPAPEGLPDELLELIDYITPNETELRKLSESKIKDSDSLSQMAEYFVKKGVKNVIVTLGEKGALLVNEQKQLLLEAEKVNGIDTTAAGDCFNGALAVALAEGKPLEESISFANKAAAIAVTRRGAIESLPYRDEMASEERISGVTSKQIKA</sequence>
<dbReference type="NCBIfam" id="TIGR02152">
    <property type="entry name" value="D_ribokin_bact"/>
    <property type="match status" value="1"/>
</dbReference>
<comment type="subunit">
    <text evidence="12">Homodimer.</text>
</comment>
<dbReference type="RefSeq" id="WP_055652448.1">
    <property type="nucleotide sequence ID" value="NZ_BQNJ01000003.1"/>
</dbReference>
<dbReference type="Proteomes" id="UP000263014">
    <property type="component" value="Unassembled WGS sequence"/>
</dbReference>
<dbReference type="GO" id="GO:0005524">
    <property type="term" value="F:ATP binding"/>
    <property type="evidence" value="ECO:0007669"/>
    <property type="project" value="UniProtKB-UniRule"/>
</dbReference>
<dbReference type="CDD" id="cd01174">
    <property type="entry name" value="ribokinase"/>
    <property type="match status" value="1"/>
</dbReference>
<keyword evidence="10 12" id="KW-0630">Potassium</keyword>
<dbReference type="PANTHER" id="PTHR10584:SF166">
    <property type="entry name" value="RIBOKINASE"/>
    <property type="match status" value="1"/>
</dbReference>
<comment type="similarity">
    <text evidence="12">Belongs to the carbohydrate kinase PfkB family. Ribokinase subfamily.</text>
</comment>
<keyword evidence="8 12" id="KW-0067">ATP-binding</keyword>
<keyword evidence="9 12" id="KW-0460">Magnesium</keyword>
<dbReference type="InterPro" id="IPR002173">
    <property type="entry name" value="Carboh/pur_kinase_PfkB_CS"/>
</dbReference>
<keyword evidence="4 12" id="KW-0808">Transferase</keyword>
<comment type="caution">
    <text evidence="16">The sequence shown here is derived from an EMBL/GenBank/DDBJ whole genome shotgun (WGS) entry which is preliminary data.</text>
</comment>
<evidence type="ECO:0000256" key="6">
    <source>
        <dbReference type="ARBA" id="ARBA00022741"/>
    </source>
</evidence>
<evidence type="ECO:0000256" key="5">
    <source>
        <dbReference type="ARBA" id="ARBA00022723"/>
    </source>
</evidence>
<reference evidence="16 17" key="1">
    <citation type="submission" date="2018-08" db="EMBL/GenBank/DDBJ databases">
        <title>A genome reference for cultivated species of the human gut microbiota.</title>
        <authorList>
            <person name="Zou Y."/>
            <person name="Xue W."/>
            <person name="Luo G."/>
        </authorList>
    </citation>
    <scope>NUCLEOTIDE SEQUENCE [LARGE SCALE GENOMIC DNA]</scope>
    <source>
        <strain evidence="16 17">TM09-12</strain>
    </source>
</reference>
<evidence type="ECO:0000256" key="1">
    <source>
        <dbReference type="ARBA" id="ARBA00005380"/>
    </source>
</evidence>
<dbReference type="GO" id="GO:0005988">
    <property type="term" value="P:lactose metabolic process"/>
    <property type="evidence" value="ECO:0007669"/>
    <property type="project" value="UniProtKB-KW"/>
</dbReference>
<keyword evidence="13" id="KW-0423">Lactose metabolism</keyword>
<comment type="function">
    <text evidence="12">Catalyzes the phosphorylation of ribose at O-5 in a reaction requiring ATP and magnesium. The resulting D-ribose-5-phosphate can then be used either for sythesis of nucleotides, histidine, and tryptophan, or as a component of the pentose phosphate pathway.</text>
</comment>
<evidence type="ECO:0000313" key="17">
    <source>
        <dbReference type="Proteomes" id="UP000263014"/>
    </source>
</evidence>
<dbReference type="SUPFAM" id="SSF53613">
    <property type="entry name" value="Ribokinase-like"/>
    <property type="match status" value="1"/>
</dbReference>
<dbReference type="InterPro" id="IPR002139">
    <property type="entry name" value="Ribo/fructo_kinase"/>
</dbReference>
<feature type="binding site" evidence="12">
    <location>
        <begin position="12"/>
        <end position="14"/>
    </location>
    <ligand>
        <name>substrate</name>
    </ligand>
</feature>
<feature type="domain" description="Carbohydrate kinase PfkB" evidence="14">
    <location>
        <begin position="5"/>
        <end position="295"/>
    </location>
</feature>
<feature type="binding site" evidence="12">
    <location>
        <position position="186"/>
    </location>
    <ligand>
        <name>ATP</name>
        <dbReference type="ChEBI" id="CHEBI:30616"/>
    </ligand>
</feature>
<feature type="binding site" evidence="12">
    <location>
        <position position="248"/>
    </location>
    <ligand>
        <name>K(+)</name>
        <dbReference type="ChEBI" id="CHEBI:29103"/>
    </ligand>
</feature>
<dbReference type="UniPathway" id="UPA00916">
    <property type="reaction ID" value="UER00889"/>
</dbReference>
<reference evidence="15" key="2">
    <citation type="submission" date="2022-01" db="EMBL/GenBank/DDBJ databases">
        <title>Novel bile acid biosynthetic pathways are enriched in the microbiome of centenarians.</title>
        <authorList>
            <person name="Sato Y."/>
            <person name="Atarashi K."/>
            <person name="Plichta R.D."/>
            <person name="Arai Y."/>
            <person name="Sasajima S."/>
            <person name="Kearney M.S."/>
            <person name="Suda W."/>
            <person name="Takeshita K."/>
            <person name="Sasaki T."/>
            <person name="Okamoto S."/>
            <person name="Skelly N.A."/>
            <person name="Okamura Y."/>
            <person name="Vlamakis H."/>
            <person name="Li Y."/>
            <person name="Tanoue T."/>
            <person name="Takei H."/>
            <person name="Nittono H."/>
            <person name="Narushima S."/>
            <person name="Irie J."/>
            <person name="Itoh H."/>
            <person name="Moriya K."/>
            <person name="Sugiura Y."/>
            <person name="Suematsu M."/>
            <person name="Moritoki N."/>
            <person name="Shibata S."/>
            <person name="Littman R.D."/>
            <person name="Fischbach A.M."/>
            <person name="Uwamino Y."/>
            <person name="Inoue T."/>
            <person name="Honda A."/>
            <person name="Hattori M."/>
            <person name="Murai T."/>
            <person name="Xavier J.R."/>
            <person name="Hirose N."/>
            <person name="Honda K."/>
        </authorList>
    </citation>
    <scope>NUCLEOTIDE SEQUENCE</scope>
    <source>
        <strain evidence="15">CE91-St55</strain>
    </source>
</reference>
<dbReference type="InterPro" id="IPR011611">
    <property type="entry name" value="PfkB_dom"/>
</dbReference>
<dbReference type="EC" id="2.7.1.15" evidence="2 12"/>
<dbReference type="Proteomes" id="UP001055091">
    <property type="component" value="Unassembled WGS sequence"/>
</dbReference>
<dbReference type="InterPro" id="IPR029056">
    <property type="entry name" value="Ribokinase-like"/>
</dbReference>
<feature type="binding site" evidence="12">
    <location>
        <position position="293"/>
    </location>
    <ligand>
        <name>K(+)</name>
        <dbReference type="ChEBI" id="CHEBI:29103"/>
    </ligand>
</feature>
<dbReference type="GO" id="GO:0005829">
    <property type="term" value="C:cytosol"/>
    <property type="evidence" value="ECO:0007669"/>
    <property type="project" value="TreeGrafter"/>
</dbReference>
<feature type="binding site" evidence="12">
    <location>
        <position position="289"/>
    </location>
    <ligand>
        <name>K(+)</name>
        <dbReference type="ChEBI" id="CHEBI:29103"/>
    </ligand>
</feature>
<comment type="similarity">
    <text evidence="1">Belongs to the carbohydrate kinase pfkB family.</text>
</comment>
<feature type="binding site" evidence="12">
    <location>
        <position position="284"/>
    </location>
    <ligand>
        <name>K(+)</name>
        <dbReference type="ChEBI" id="CHEBI:29103"/>
    </ligand>
</feature>
<feature type="binding site" evidence="12">
    <location>
        <position position="278"/>
    </location>
    <ligand>
        <name>ATP</name>
        <dbReference type="ChEBI" id="CHEBI:30616"/>
    </ligand>
</feature>
<dbReference type="GO" id="GO:0046872">
    <property type="term" value="F:metal ion binding"/>
    <property type="evidence" value="ECO:0007669"/>
    <property type="project" value="UniProtKB-KW"/>
</dbReference>
<comment type="catalytic activity">
    <reaction evidence="13">
        <text>D-tagatofuranose 6-phosphate + ATP = D-tagatofuranose 1,6-bisphosphate + ADP + H(+)</text>
        <dbReference type="Rhea" id="RHEA:12420"/>
        <dbReference type="ChEBI" id="CHEBI:15378"/>
        <dbReference type="ChEBI" id="CHEBI:30616"/>
        <dbReference type="ChEBI" id="CHEBI:58694"/>
        <dbReference type="ChEBI" id="CHEBI:58695"/>
        <dbReference type="ChEBI" id="CHEBI:456216"/>
        <dbReference type="EC" id="2.7.1.144"/>
    </reaction>
</comment>
<evidence type="ECO:0000256" key="4">
    <source>
        <dbReference type="ARBA" id="ARBA00022679"/>
    </source>
</evidence>
<keyword evidence="6 12" id="KW-0547">Nucleotide-binding</keyword>
<comment type="pathway">
    <text evidence="12">Carbohydrate metabolism; D-ribose degradation; D-ribose 5-phosphate from beta-D-ribopyranose: step 2/2.</text>
</comment>
<feature type="binding site" evidence="12">
    <location>
        <position position="141"/>
    </location>
    <ligand>
        <name>substrate</name>
    </ligand>
</feature>
<dbReference type="PROSITE" id="PS00584">
    <property type="entry name" value="PFKB_KINASES_2"/>
    <property type="match status" value="1"/>
</dbReference>
<keyword evidence="11 12" id="KW-0119">Carbohydrate metabolism</keyword>
<evidence type="ECO:0000313" key="15">
    <source>
        <dbReference type="EMBL" id="GKH04700.1"/>
    </source>
</evidence>
<evidence type="ECO:0000256" key="13">
    <source>
        <dbReference type="PIRNR" id="PIRNR000535"/>
    </source>
</evidence>
<evidence type="ECO:0000259" key="14">
    <source>
        <dbReference type="Pfam" id="PF00294"/>
    </source>
</evidence>
<dbReference type="InterPro" id="IPR011877">
    <property type="entry name" value="Ribokinase"/>
</dbReference>
<dbReference type="GO" id="GO:2001059">
    <property type="term" value="P:D-tagatose 6-phosphate catabolic process"/>
    <property type="evidence" value="ECO:0007669"/>
    <property type="project" value="UniProtKB-UniPathway"/>
</dbReference>
<feature type="binding site" evidence="12">
    <location>
        <begin position="253"/>
        <end position="254"/>
    </location>
    <ligand>
        <name>ATP</name>
        <dbReference type="ChEBI" id="CHEBI:30616"/>
    </ligand>
</feature>
<dbReference type="PANTHER" id="PTHR10584">
    <property type="entry name" value="SUGAR KINASE"/>
    <property type="match status" value="1"/>
</dbReference>
<comment type="cofactor">
    <cofactor evidence="12">
        <name>Mg(2+)</name>
        <dbReference type="ChEBI" id="CHEBI:18420"/>
    </cofactor>
    <text evidence="12">Requires a divalent cation, most likely magnesium in vivo, as an electrophilic catalyst to aid phosphoryl group transfer. It is the chelate of the metal and the nucleotide that is the actual substrate.</text>
</comment>
<dbReference type="Gene3D" id="3.40.1190.20">
    <property type="match status" value="1"/>
</dbReference>
<comment type="caution">
    <text evidence="12">Lacks conserved residue(s) required for the propagation of feature annotation.</text>
</comment>
<dbReference type="PIRSF" id="PIRSF000535">
    <property type="entry name" value="1PFK/6PFK/LacC"/>
    <property type="match status" value="1"/>
</dbReference>
<evidence type="ECO:0000256" key="3">
    <source>
        <dbReference type="ARBA" id="ARBA00016943"/>
    </source>
</evidence>
<dbReference type="GO" id="GO:0004747">
    <property type="term" value="F:ribokinase activity"/>
    <property type="evidence" value="ECO:0007669"/>
    <property type="project" value="UniProtKB-UniRule"/>
</dbReference>
<gene>
    <name evidence="12 16" type="primary">rbsK</name>
    <name evidence="15" type="synonym">rbsK_5</name>
    <name evidence="15" type="ORF">CE91St55_66810</name>
    <name evidence="16" type="ORF">DXD79_31320</name>
</gene>